<proteinExistence type="predicted"/>
<dbReference type="Gramene" id="KRH08422">
    <property type="protein sequence ID" value="KRH08422"/>
    <property type="gene ID" value="GLYMA_16G148200"/>
</dbReference>
<name>A0A0R0FQX9_SOYBN</name>
<evidence type="ECO:0000313" key="1">
    <source>
        <dbReference type="EMBL" id="KRH08422.1"/>
    </source>
</evidence>
<dbReference type="EMBL" id="CM000849">
    <property type="protein sequence ID" value="KRH08422.1"/>
    <property type="molecule type" value="Genomic_DNA"/>
</dbReference>
<dbReference type="Proteomes" id="UP000008827">
    <property type="component" value="Chromosome 16"/>
</dbReference>
<accession>A0A0R0FQX9</accession>
<protein>
    <submittedName>
        <fullName evidence="1 2">Uncharacterized protein</fullName>
    </submittedName>
</protein>
<dbReference type="EnsemblPlants" id="KRH08422">
    <property type="protein sequence ID" value="KRH08422"/>
    <property type="gene ID" value="GLYMA_16G148200"/>
</dbReference>
<keyword evidence="3" id="KW-1185">Reference proteome</keyword>
<dbReference type="AlphaFoldDB" id="A0A0R0FQX9"/>
<sequence length="97" mass="11058">MAAERDNHGTGSEHRKKKILNEKFRHSNLELYSRISLTFQFPLSSHMLCLLLSLLQLGLRISNCQWHTAETDPSSIPLHSPYSFGSISPNTPKMVKH</sequence>
<evidence type="ECO:0000313" key="2">
    <source>
        <dbReference type="EnsemblPlants" id="KRH08422"/>
    </source>
</evidence>
<organism evidence="1">
    <name type="scientific">Glycine max</name>
    <name type="common">Soybean</name>
    <name type="synonym">Glycine hispida</name>
    <dbReference type="NCBI Taxonomy" id="3847"/>
    <lineage>
        <taxon>Eukaryota</taxon>
        <taxon>Viridiplantae</taxon>
        <taxon>Streptophyta</taxon>
        <taxon>Embryophyta</taxon>
        <taxon>Tracheophyta</taxon>
        <taxon>Spermatophyta</taxon>
        <taxon>Magnoliopsida</taxon>
        <taxon>eudicotyledons</taxon>
        <taxon>Gunneridae</taxon>
        <taxon>Pentapetalae</taxon>
        <taxon>rosids</taxon>
        <taxon>fabids</taxon>
        <taxon>Fabales</taxon>
        <taxon>Fabaceae</taxon>
        <taxon>Papilionoideae</taxon>
        <taxon>50 kb inversion clade</taxon>
        <taxon>NPAAA clade</taxon>
        <taxon>indigoferoid/millettioid clade</taxon>
        <taxon>Phaseoleae</taxon>
        <taxon>Glycine</taxon>
        <taxon>Glycine subgen. Soja</taxon>
    </lineage>
</organism>
<dbReference type="InParanoid" id="A0A0R0FQX9"/>
<gene>
    <name evidence="1" type="ORF">GLYMA_16G148200</name>
</gene>
<evidence type="ECO:0000313" key="3">
    <source>
        <dbReference type="Proteomes" id="UP000008827"/>
    </source>
</evidence>
<reference evidence="1" key="3">
    <citation type="submission" date="2018-07" db="EMBL/GenBank/DDBJ databases">
        <title>WGS assembly of Glycine max.</title>
        <authorList>
            <person name="Schmutz J."/>
            <person name="Cannon S."/>
            <person name="Schlueter J."/>
            <person name="Ma J."/>
            <person name="Mitros T."/>
            <person name="Nelson W."/>
            <person name="Hyten D."/>
            <person name="Song Q."/>
            <person name="Thelen J."/>
            <person name="Cheng J."/>
            <person name="Xu D."/>
            <person name="Hellsten U."/>
            <person name="May G."/>
            <person name="Yu Y."/>
            <person name="Sakurai T."/>
            <person name="Umezawa T."/>
            <person name="Bhattacharyya M."/>
            <person name="Sandhu D."/>
            <person name="Valliyodan B."/>
            <person name="Lindquist E."/>
            <person name="Peto M."/>
            <person name="Grant D."/>
            <person name="Shu S."/>
            <person name="Goodstein D."/>
            <person name="Barry K."/>
            <person name="Futrell-Griggs M."/>
            <person name="Abernathy B."/>
            <person name="Du J."/>
            <person name="Tian Z."/>
            <person name="Zhu L."/>
            <person name="Gill N."/>
            <person name="Joshi T."/>
            <person name="Libault M."/>
            <person name="Sethuraman A."/>
            <person name="Zhang X."/>
            <person name="Shinozaki K."/>
            <person name="Nguyen H."/>
            <person name="Wing R."/>
            <person name="Cregan P."/>
            <person name="Specht J."/>
            <person name="Grimwood J."/>
            <person name="Rokhsar D."/>
            <person name="Stacey G."/>
            <person name="Shoemaker R."/>
            <person name="Jackson S."/>
        </authorList>
    </citation>
    <scope>NUCLEOTIDE SEQUENCE</scope>
    <source>
        <tissue evidence="1">Callus</tissue>
    </source>
</reference>
<reference evidence="2" key="2">
    <citation type="submission" date="2018-02" db="UniProtKB">
        <authorList>
            <consortium name="EnsemblPlants"/>
        </authorList>
    </citation>
    <scope>IDENTIFICATION</scope>
    <source>
        <strain evidence="2">Williams 82</strain>
    </source>
</reference>
<reference evidence="1 2" key="1">
    <citation type="journal article" date="2010" name="Nature">
        <title>Genome sequence of the palaeopolyploid soybean.</title>
        <authorList>
            <person name="Schmutz J."/>
            <person name="Cannon S.B."/>
            <person name="Schlueter J."/>
            <person name="Ma J."/>
            <person name="Mitros T."/>
            <person name="Nelson W."/>
            <person name="Hyten D.L."/>
            <person name="Song Q."/>
            <person name="Thelen J.J."/>
            <person name="Cheng J."/>
            <person name="Xu D."/>
            <person name="Hellsten U."/>
            <person name="May G.D."/>
            <person name="Yu Y."/>
            <person name="Sakurai T."/>
            <person name="Umezawa T."/>
            <person name="Bhattacharyya M.K."/>
            <person name="Sandhu D."/>
            <person name="Valliyodan B."/>
            <person name="Lindquist E."/>
            <person name="Peto M."/>
            <person name="Grant D."/>
            <person name="Shu S."/>
            <person name="Goodstein D."/>
            <person name="Barry K."/>
            <person name="Futrell-Griggs M."/>
            <person name="Abernathy B."/>
            <person name="Du J."/>
            <person name="Tian Z."/>
            <person name="Zhu L."/>
            <person name="Gill N."/>
            <person name="Joshi T."/>
            <person name="Libault M."/>
            <person name="Sethuraman A."/>
            <person name="Zhang X.-C."/>
            <person name="Shinozaki K."/>
            <person name="Nguyen H.T."/>
            <person name="Wing R.A."/>
            <person name="Cregan P."/>
            <person name="Specht J."/>
            <person name="Grimwood J."/>
            <person name="Rokhsar D."/>
            <person name="Stacey G."/>
            <person name="Shoemaker R.C."/>
            <person name="Jackson S.A."/>
        </authorList>
    </citation>
    <scope>NUCLEOTIDE SEQUENCE</scope>
    <source>
        <strain evidence="2">cv. Williams 82</strain>
        <tissue evidence="1">Callus</tissue>
    </source>
</reference>